<dbReference type="InterPro" id="IPR025433">
    <property type="entry name" value="DUF4168"/>
</dbReference>
<evidence type="ECO:0000313" key="2">
    <source>
        <dbReference type="EMBL" id="MBD2569318.1"/>
    </source>
</evidence>
<evidence type="ECO:0000313" key="3">
    <source>
        <dbReference type="Proteomes" id="UP000640531"/>
    </source>
</evidence>
<proteinExistence type="predicted"/>
<comment type="caution">
    <text evidence="2">The sequence shown here is derived from an EMBL/GenBank/DDBJ whole genome shotgun (WGS) entry which is preliminary data.</text>
</comment>
<reference evidence="2 3" key="1">
    <citation type="journal article" date="2020" name="ISME J.">
        <title>Comparative genomics reveals insights into cyanobacterial evolution and habitat adaptation.</title>
        <authorList>
            <person name="Chen M.Y."/>
            <person name="Teng W.K."/>
            <person name="Zhao L."/>
            <person name="Hu C.X."/>
            <person name="Zhou Y.K."/>
            <person name="Han B.P."/>
            <person name="Song L.R."/>
            <person name="Shu W.S."/>
        </authorList>
    </citation>
    <scope>NUCLEOTIDE SEQUENCE [LARGE SCALE GENOMIC DNA]</scope>
    <source>
        <strain evidence="2 3">FACHB-196</strain>
    </source>
</reference>
<organism evidence="2 3">
    <name type="scientific">Anabaena lutea FACHB-196</name>
    <dbReference type="NCBI Taxonomy" id="2692881"/>
    <lineage>
        <taxon>Bacteria</taxon>
        <taxon>Bacillati</taxon>
        <taxon>Cyanobacteriota</taxon>
        <taxon>Cyanophyceae</taxon>
        <taxon>Nostocales</taxon>
        <taxon>Nostocaceae</taxon>
        <taxon>Anabaena</taxon>
    </lineage>
</organism>
<dbReference type="Proteomes" id="UP000640531">
    <property type="component" value="Unassembled WGS sequence"/>
</dbReference>
<dbReference type="EMBL" id="JACJST010000014">
    <property type="protein sequence ID" value="MBD2569318.1"/>
    <property type="molecule type" value="Genomic_DNA"/>
</dbReference>
<sequence length="158" mass="17728">MQENYFVFFPIPIQRILSHSLVFATLTTASVIFSTLGLSSKAAAQIPPVNNTEVTNYAQSVLKMEPDRQQAFDEIKKLIGGGEIPKIVCNDVSSMNSLSSKTRDIAVNYCNRSQKIVENHGLSIERFNAITLEIQKNSDLYQQVYNTLLRLQNASEKK</sequence>
<gene>
    <name evidence="2" type="ORF">H6G59_15710</name>
</gene>
<accession>A0ABR8FI85</accession>
<protein>
    <submittedName>
        <fullName evidence="2">DUF4168 domain-containing protein</fullName>
    </submittedName>
</protein>
<name>A0ABR8FI85_9NOST</name>
<feature type="domain" description="DUF4168" evidence="1">
    <location>
        <begin position="51"/>
        <end position="144"/>
    </location>
</feature>
<dbReference type="RefSeq" id="WP_190716011.1">
    <property type="nucleotide sequence ID" value="NZ_JACJST010000014.1"/>
</dbReference>
<dbReference type="Pfam" id="PF13767">
    <property type="entry name" value="DUF4168"/>
    <property type="match status" value="1"/>
</dbReference>
<evidence type="ECO:0000259" key="1">
    <source>
        <dbReference type="Pfam" id="PF13767"/>
    </source>
</evidence>
<keyword evidence="3" id="KW-1185">Reference proteome</keyword>